<dbReference type="InterPro" id="IPR036691">
    <property type="entry name" value="Endo/exonu/phosph_ase_sf"/>
</dbReference>
<feature type="region of interest" description="Disordered" evidence="1">
    <location>
        <begin position="131"/>
        <end position="167"/>
    </location>
</feature>
<dbReference type="SUPFAM" id="SSF56219">
    <property type="entry name" value="DNase I-like"/>
    <property type="match status" value="1"/>
</dbReference>
<comment type="caution">
    <text evidence="2">The sequence shown here is derived from an EMBL/GenBank/DDBJ whole genome shotgun (WGS) entry which is preliminary data.</text>
</comment>
<proteinExistence type="predicted"/>
<dbReference type="OrthoDB" id="2671967at2759"/>
<dbReference type="EMBL" id="LSSL01006760">
    <property type="protein sequence ID" value="OLY78311.1"/>
    <property type="molecule type" value="Genomic_DNA"/>
</dbReference>
<organism evidence="2 3">
    <name type="scientific">Smittium mucronatum</name>
    <dbReference type="NCBI Taxonomy" id="133383"/>
    <lineage>
        <taxon>Eukaryota</taxon>
        <taxon>Fungi</taxon>
        <taxon>Fungi incertae sedis</taxon>
        <taxon>Zoopagomycota</taxon>
        <taxon>Kickxellomycotina</taxon>
        <taxon>Harpellomycetes</taxon>
        <taxon>Harpellales</taxon>
        <taxon>Legeriomycetaceae</taxon>
        <taxon>Smittium</taxon>
    </lineage>
</organism>
<dbReference type="Proteomes" id="UP000187455">
    <property type="component" value="Unassembled WGS sequence"/>
</dbReference>
<gene>
    <name evidence="2" type="ORF">AYI68_g7642</name>
</gene>
<accession>A0A1R0GN37</accession>
<reference evidence="2 3" key="1">
    <citation type="journal article" date="2016" name="Mol. Biol. Evol.">
        <title>Genome-Wide Survey of Gut Fungi (Harpellales) Reveals the First Horizontally Transferred Ubiquitin Gene from a Mosquito Host.</title>
        <authorList>
            <person name="Wang Y."/>
            <person name="White M.M."/>
            <person name="Kvist S."/>
            <person name="Moncalvo J.M."/>
        </authorList>
    </citation>
    <scope>NUCLEOTIDE SEQUENCE [LARGE SCALE GENOMIC DNA]</scope>
    <source>
        <strain evidence="2 3">ALG-7-W6</strain>
    </source>
</reference>
<dbReference type="AlphaFoldDB" id="A0A1R0GN37"/>
<feature type="compositionally biased region" description="Basic and acidic residues" evidence="1">
    <location>
        <begin position="154"/>
        <end position="167"/>
    </location>
</feature>
<evidence type="ECO:0000313" key="2">
    <source>
        <dbReference type="EMBL" id="OLY78311.1"/>
    </source>
</evidence>
<evidence type="ECO:0000256" key="1">
    <source>
        <dbReference type="SAM" id="MobiDB-lite"/>
    </source>
</evidence>
<protein>
    <recommendedName>
        <fullName evidence="4">Endonuclease/exonuclease/phosphatase domain-containing protein</fullName>
    </recommendedName>
</protein>
<evidence type="ECO:0008006" key="4">
    <source>
        <dbReference type="Google" id="ProtNLM"/>
    </source>
</evidence>
<keyword evidence="3" id="KW-1185">Reference proteome</keyword>
<name>A0A1R0GN37_9FUNG</name>
<evidence type="ECO:0000313" key="3">
    <source>
        <dbReference type="Proteomes" id="UP000187455"/>
    </source>
</evidence>
<sequence length="167" mass="19290">MLQTWNFENPEEPCIIVGDFNMSCSPLNSFLKRQNTGFRFMEYNGRDKTFFSSGNRTWYSLKHVIITKAAITDLDDSEMDVDGMAEDFVETSMNVAEKLSLFKTRNLKPNRFFLPRGIRREIKEKDLSGDKWLDSRKSGNSAFSGKDAVPRFLSQEKDSKKEQSGFQ</sequence>